<dbReference type="EMBL" id="QWGE01000003">
    <property type="protein sequence ID" value="RIJ37782.1"/>
    <property type="molecule type" value="Genomic_DNA"/>
</dbReference>
<dbReference type="Proteomes" id="UP000266005">
    <property type="component" value="Unassembled WGS sequence"/>
</dbReference>
<feature type="chain" id="PRO_5017231051" evidence="1">
    <location>
        <begin position="24"/>
        <end position="445"/>
    </location>
</feature>
<protein>
    <submittedName>
        <fullName evidence="3">T9SS C-terminal target domain-containing protein</fullName>
    </submittedName>
</protein>
<evidence type="ECO:0000313" key="4">
    <source>
        <dbReference type="Proteomes" id="UP000266005"/>
    </source>
</evidence>
<dbReference type="Gene3D" id="2.40.128.720">
    <property type="match status" value="2"/>
</dbReference>
<organism evidence="3 4">
    <name type="scientific">Pontibacter oryzae</name>
    <dbReference type="NCBI Taxonomy" id="2304593"/>
    <lineage>
        <taxon>Bacteria</taxon>
        <taxon>Pseudomonadati</taxon>
        <taxon>Bacteroidota</taxon>
        <taxon>Cytophagia</taxon>
        <taxon>Cytophagales</taxon>
        <taxon>Hymenobacteraceae</taxon>
        <taxon>Pontibacter</taxon>
    </lineage>
</organism>
<evidence type="ECO:0000256" key="1">
    <source>
        <dbReference type="SAM" id="SignalP"/>
    </source>
</evidence>
<dbReference type="RefSeq" id="WP_119432439.1">
    <property type="nucleotide sequence ID" value="NZ_QWGE01000003.1"/>
</dbReference>
<keyword evidence="4" id="KW-1185">Reference proteome</keyword>
<accession>A0A399S6V1</accession>
<dbReference type="NCBIfam" id="TIGR04183">
    <property type="entry name" value="Por_Secre_tail"/>
    <property type="match status" value="1"/>
</dbReference>
<feature type="signal peptide" evidence="1">
    <location>
        <begin position="1"/>
        <end position="23"/>
    </location>
</feature>
<evidence type="ECO:0000259" key="2">
    <source>
        <dbReference type="Pfam" id="PF18962"/>
    </source>
</evidence>
<dbReference type="AlphaFoldDB" id="A0A399S6V1"/>
<sequence>MKKHFTLLFFGLILLGLTSAASAQNNSQSATGLFHKTRLQQLETTLRVPQQVVQASFSANQWQDELRTTYTYNNRGLVEGQLQQEIGGQQSQTRFNYTYDAQDNPTEVVVQGLQGQNWVNLGKTTFTYEGENLKSLEIYIWTGSWVLLQGMRYTYTFDAGRITEMVREVFDGTAWGNSERETYTYTGTDTRPSGTITYAWSSNAWQKTAEETQITYVGGTDERSSYFIQVYDLLTGITAKYKHELQYTQHSSDTRTTTDNVFHVDLTNGNTSPYQRITETILTTNETFVEDPTTRYLLETYNSSNQQWQRTEEEQAIITRETNGDIAQIVYQEYDASAGAMVNTLRLTYSDYVNITVSSVEDDALAAAMLVYPNPVQGELRIQLDGTKVQRASLKVYSITGQQVYQQQDVRNGNTVNMSHLPSGVYLLQLSSDKDAVTTRKIVKR</sequence>
<comment type="caution">
    <text evidence="3">The sequence shown here is derived from an EMBL/GenBank/DDBJ whole genome shotgun (WGS) entry which is preliminary data.</text>
</comment>
<evidence type="ECO:0000313" key="3">
    <source>
        <dbReference type="EMBL" id="RIJ37782.1"/>
    </source>
</evidence>
<keyword evidence="1" id="KW-0732">Signal</keyword>
<name>A0A399S6V1_9BACT</name>
<feature type="domain" description="Secretion system C-terminal sorting" evidence="2">
    <location>
        <begin position="371"/>
        <end position="443"/>
    </location>
</feature>
<dbReference type="InterPro" id="IPR026444">
    <property type="entry name" value="Secre_tail"/>
</dbReference>
<dbReference type="Pfam" id="PF18962">
    <property type="entry name" value="Por_Secre_tail"/>
    <property type="match status" value="1"/>
</dbReference>
<gene>
    <name evidence="3" type="ORF">D1627_11865</name>
</gene>
<reference evidence="4" key="1">
    <citation type="submission" date="2018-08" db="EMBL/GenBank/DDBJ databases">
        <title>Mucilaginibacter sp. MYSH2.</title>
        <authorList>
            <person name="Seo T."/>
        </authorList>
    </citation>
    <scope>NUCLEOTIDE SEQUENCE [LARGE SCALE GENOMIC DNA]</scope>
    <source>
        <strain evidence="4">KIRAN</strain>
    </source>
</reference>
<proteinExistence type="predicted"/>
<dbReference type="OrthoDB" id="9813435at2"/>